<organism evidence="5 6">
    <name type="scientific">Blepharisma stoltei</name>
    <dbReference type="NCBI Taxonomy" id="1481888"/>
    <lineage>
        <taxon>Eukaryota</taxon>
        <taxon>Sar</taxon>
        <taxon>Alveolata</taxon>
        <taxon>Ciliophora</taxon>
        <taxon>Postciliodesmatophora</taxon>
        <taxon>Heterotrichea</taxon>
        <taxon>Heterotrichida</taxon>
        <taxon>Blepharismidae</taxon>
        <taxon>Blepharisma</taxon>
    </lineage>
</organism>
<protein>
    <recommendedName>
        <fullName evidence="7">DUF726 domain-containing protein</fullName>
    </recommendedName>
</protein>
<comment type="caution">
    <text evidence="5">The sequence shown here is derived from an EMBL/GenBank/DDBJ whole genome shotgun (WGS) entry which is preliminary data.</text>
</comment>
<evidence type="ECO:0000256" key="3">
    <source>
        <dbReference type="ARBA" id="ARBA00022989"/>
    </source>
</evidence>
<dbReference type="AlphaFoldDB" id="A0AAU9JYV6"/>
<keyword evidence="4" id="KW-0472">Membrane</keyword>
<reference evidence="5" key="1">
    <citation type="submission" date="2021-09" db="EMBL/GenBank/DDBJ databases">
        <authorList>
            <consortium name="AG Swart"/>
            <person name="Singh M."/>
            <person name="Singh A."/>
            <person name="Seah K."/>
            <person name="Emmerich C."/>
        </authorList>
    </citation>
    <scope>NUCLEOTIDE SEQUENCE</scope>
    <source>
        <strain evidence="5">ATCC30299</strain>
    </source>
</reference>
<evidence type="ECO:0000256" key="2">
    <source>
        <dbReference type="ARBA" id="ARBA00022692"/>
    </source>
</evidence>
<name>A0AAU9JYV6_9CILI</name>
<evidence type="ECO:0000313" key="5">
    <source>
        <dbReference type="EMBL" id="CAG9326101.1"/>
    </source>
</evidence>
<sequence length="717" mass="82072">MERKIEKVSKKIMKWSKTLAFPMNQVELENLWRDQVTGFMRSQGLNADPNDQIFQALKVGSLDNLSQTNAESLVPELVKESEELVNKSSVEIDAQHISSASIFLDTLEDLTIVNKATLTSSIDVYFRINHPARSFVKEEKLLKKLEKLMIEMGKLKQPQVFEILHNDISIEKPKEAIEKAFNECEGLTVKETHFKIGEVAEIQFGVIRNFHSEIGKIPFYLIKKSQKKLIKFLEKRGNEFLESYIRQLEINLEVFCQTGIQDLQAGRLRLFDNSKCSQESRIYMGNIVYLTSFGNIEGTRTTLDTILTFLDLPPEAFRQIHTLAKDTNPETFADNWLKSTDSSSRLFTIVSLLLIFSNTYKAILPDYDFTYNDPYTGANREWLRRIIHVSFNNKYEEMFGKSCPKTEWTLVLAAEHAIAKLLPNPHPNNWRFNHNLFNVRDDAQKILEEHYASKHKKVKSSPMKLYHKIKDKHRKKLIDYSFELINPNPSLHITIAISGWLSQGDEMEIAWQLLSEATGQNQTYALRWDSRTRKEVAKKDVPSLLAKAVGSAFIPVLLIPFILSLKNNTFKKSAKQAEKTGIILAHFIADKLFGNACISLIGFSLGTRVIYSCLLELAKMNLKIIHDVTLLGGATPLILENWALCRSVVTGRLINCYSKTDKILSICYTCTTFEKPIGNHEIPIENIENYNVTDFASGHSNYREVLDRILTLIKYNA</sequence>
<proteinExistence type="predicted"/>
<accession>A0AAU9JYV6</accession>
<dbReference type="PANTHER" id="PTHR17920">
    <property type="entry name" value="TRANSMEMBRANE AND COILED-COIL DOMAIN-CONTAINING PROTEIN 4 TMCO4"/>
    <property type="match status" value="1"/>
</dbReference>
<evidence type="ECO:0000313" key="6">
    <source>
        <dbReference type="Proteomes" id="UP001162131"/>
    </source>
</evidence>
<dbReference type="EMBL" id="CAJZBQ010000040">
    <property type="protein sequence ID" value="CAG9326101.1"/>
    <property type="molecule type" value="Genomic_DNA"/>
</dbReference>
<dbReference type="Pfam" id="PF05277">
    <property type="entry name" value="DUF726"/>
    <property type="match status" value="1"/>
</dbReference>
<dbReference type="GO" id="GO:0016020">
    <property type="term" value="C:membrane"/>
    <property type="evidence" value="ECO:0007669"/>
    <property type="project" value="UniProtKB-SubCell"/>
</dbReference>
<evidence type="ECO:0000256" key="1">
    <source>
        <dbReference type="ARBA" id="ARBA00004141"/>
    </source>
</evidence>
<evidence type="ECO:0000256" key="4">
    <source>
        <dbReference type="ARBA" id="ARBA00023136"/>
    </source>
</evidence>
<keyword evidence="3" id="KW-1133">Transmembrane helix</keyword>
<keyword evidence="6" id="KW-1185">Reference proteome</keyword>
<keyword evidence="2" id="KW-0812">Transmembrane</keyword>
<dbReference type="PANTHER" id="PTHR17920:SF3">
    <property type="entry name" value="TRANSMEMBRANE AND COILED-COIL DOMAIN-CONTAINING PROTEIN 4"/>
    <property type="match status" value="1"/>
</dbReference>
<comment type="subcellular location">
    <subcellularLocation>
        <location evidence="1">Membrane</location>
        <topology evidence="1">Multi-pass membrane protein</topology>
    </subcellularLocation>
</comment>
<gene>
    <name evidence="5" type="ORF">BSTOLATCC_MIC40541</name>
</gene>
<dbReference type="InterPro" id="IPR007941">
    <property type="entry name" value="DUF726"/>
</dbReference>
<evidence type="ECO:0008006" key="7">
    <source>
        <dbReference type="Google" id="ProtNLM"/>
    </source>
</evidence>
<dbReference type="Proteomes" id="UP001162131">
    <property type="component" value="Unassembled WGS sequence"/>
</dbReference>